<feature type="region of interest" description="Disordered" evidence="1">
    <location>
        <begin position="39"/>
        <end position="58"/>
    </location>
</feature>
<reference evidence="2 3" key="1">
    <citation type="journal article" date="2016" name="Mol. Biol. Evol.">
        <title>Comparative Genomics of Early-Diverging Mushroom-Forming Fungi Provides Insights into the Origins of Lignocellulose Decay Capabilities.</title>
        <authorList>
            <person name="Nagy L.G."/>
            <person name="Riley R."/>
            <person name="Tritt A."/>
            <person name="Adam C."/>
            <person name="Daum C."/>
            <person name="Floudas D."/>
            <person name="Sun H."/>
            <person name="Yadav J.S."/>
            <person name="Pangilinan J."/>
            <person name="Larsson K.H."/>
            <person name="Matsuura K."/>
            <person name="Barry K."/>
            <person name="Labutti K."/>
            <person name="Kuo R."/>
            <person name="Ohm R.A."/>
            <person name="Bhattacharya S.S."/>
            <person name="Shirouzu T."/>
            <person name="Yoshinaga Y."/>
            <person name="Martin F.M."/>
            <person name="Grigoriev I.V."/>
            <person name="Hibbett D.S."/>
        </authorList>
    </citation>
    <scope>NUCLEOTIDE SEQUENCE [LARGE SCALE GENOMIC DNA]</scope>
    <source>
        <strain evidence="2 3">HHB12029</strain>
    </source>
</reference>
<protein>
    <submittedName>
        <fullName evidence="2">Uncharacterized protein</fullName>
    </submittedName>
</protein>
<dbReference type="Proteomes" id="UP000077266">
    <property type="component" value="Unassembled WGS sequence"/>
</dbReference>
<proteinExistence type="predicted"/>
<name>A0A165DSR1_EXIGL</name>
<evidence type="ECO:0000313" key="2">
    <source>
        <dbReference type="EMBL" id="KZV85275.1"/>
    </source>
</evidence>
<organism evidence="2 3">
    <name type="scientific">Exidia glandulosa HHB12029</name>
    <dbReference type="NCBI Taxonomy" id="1314781"/>
    <lineage>
        <taxon>Eukaryota</taxon>
        <taxon>Fungi</taxon>
        <taxon>Dikarya</taxon>
        <taxon>Basidiomycota</taxon>
        <taxon>Agaricomycotina</taxon>
        <taxon>Agaricomycetes</taxon>
        <taxon>Auriculariales</taxon>
        <taxon>Exidiaceae</taxon>
        <taxon>Exidia</taxon>
    </lineage>
</organism>
<gene>
    <name evidence="2" type="ORF">EXIGLDRAFT_841578</name>
</gene>
<dbReference type="EMBL" id="KV426193">
    <property type="protein sequence ID" value="KZV85275.1"/>
    <property type="molecule type" value="Genomic_DNA"/>
</dbReference>
<sequence>MPAATPCAPIALIDDRTERQTAVTTAPDDVRARVESLKTLDGVQSSPARSTPRLPASRPLRNAGLVASLRPLHGAMPAVRVKRLHGAHALSNARARNSLPALASLSSTARVHQPSALATSARDLDLFPSAALAPAVLPTCFVLPAHGAPAGRATPEAVDENFLQHPIPCASHGGLYEPALNEYVAAPPTLDMADMPAPPQTPVVRSIRDAQPDPPAPASVRPALAITIPAAIPAEAATDAAVAPAAAVVWPGFGSVRFGGTFA</sequence>
<accession>A0A165DSR1</accession>
<keyword evidence="3" id="KW-1185">Reference proteome</keyword>
<evidence type="ECO:0000256" key="1">
    <source>
        <dbReference type="SAM" id="MobiDB-lite"/>
    </source>
</evidence>
<evidence type="ECO:0000313" key="3">
    <source>
        <dbReference type="Proteomes" id="UP000077266"/>
    </source>
</evidence>
<dbReference type="InParanoid" id="A0A165DSR1"/>
<dbReference type="AlphaFoldDB" id="A0A165DSR1"/>